<gene>
    <name evidence="1" type="ORF">BOLC8T47463H</name>
</gene>
<proteinExistence type="predicted"/>
<evidence type="ECO:0000313" key="1">
    <source>
        <dbReference type="EMBL" id="VDD54234.1"/>
    </source>
</evidence>
<dbReference type="EMBL" id="LR031879">
    <property type="protein sequence ID" value="VDD54234.1"/>
    <property type="molecule type" value="Genomic_DNA"/>
</dbReference>
<reference evidence="1" key="1">
    <citation type="submission" date="2018-11" db="EMBL/GenBank/DDBJ databases">
        <authorList>
            <consortium name="Genoscope - CEA"/>
            <person name="William W."/>
        </authorList>
    </citation>
    <scope>NUCLEOTIDE SEQUENCE</scope>
</reference>
<accession>A0A3P6G396</accession>
<protein>
    <submittedName>
        <fullName evidence="1">Uncharacterized protein</fullName>
    </submittedName>
</protein>
<organism evidence="1">
    <name type="scientific">Brassica oleracea</name>
    <name type="common">Wild cabbage</name>
    <dbReference type="NCBI Taxonomy" id="3712"/>
    <lineage>
        <taxon>Eukaryota</taxon>
        <taxon>Viridiplantae</taxon>
        <taxon>Streptophyta</taxon>
        <taxon>Embryophyta</taxon>
        <taxon>Tracheophyta</taxon>
        <taxon>Spermatophyta</taxon>
        <taxon>Magnoliopsida</taxon>
        <taxon>eudicotyledons</taxon>
        <taxon>Gunneridae</taxon>
        <taxon>Pentapetalae</taxon>
        <taxon>rosids</taxon>
        <taxon>malvids</taxon>
        <taxon>Brassicales</taxon>
        <taxon>Brassicaceae</taxon>
        <taxon>Brassiceae</taxon>
        <taxon>Brassica</taxon>
    </lineage>
</organism>
<name>A0A3P6G396_BRAOL</name>
<dbReference type="AlphaFoldDB" id="A0A3P6G396"/>
<sequence length="218" mass="25545">MVLIDFGLNLMKGCLRTPFEDQAEHSSRVNQEIELLVSVRLIVVYALSDGAMIAQRLGVKDVFTQIAKDVVGQRLDHGLCTFLLPRIVMIDSLGRFKYDARTVIWRSAWEVSAWEMSAWEIARNESVFRRLSCLKFFLSLGSDLNMRGDRFSIFKEFRSVCKICLNTHGTIYRDMKNRPRLISLDYPPRDDQEVPRMIRKTCQVMRFWRQIEAREEGW</sequence>